<dbReference type="InterPro" id="IPR029063">
    <property type="entry name" value="SAM-dependent_MTases_sf"/>
</dbReference>
<accession>A0A9Y1FNY1</accession>
<dbReference type="AlphaFoldDB" id="A0A9Y1FNY1"/>
<proteinExistence type="predicted"/>
<organism evidence="2">
    <name type="scientific">Candidatus Heimdallarchaeum endolithica</name>
    <dbReference type="NCBI Taxonomy" id="2876572"/>
    <lineage>
        <taxon>Archaea</taxon>
        <taxon>Promethearchaeati</taxon>
        <taxon>Candidatus Heimdallarchaeota</taxon>
        <taxon>Candidatus Heimdallarchaeia (ex Rinke et al. 2021) (nom. nud.)</taxon>
        <taxon>Candidatus Heimdallarchaeales</taxon>
        <taxon>Candidatus Heimdallarchaeaceae</taxon>
        <taxon>Candidatus Heimdallarchaeum</taxon>
    </lineage>
</organism>
<name>A0A9Y1FNY1_9ARCH</name>
<dbReference type="PANTHER" id="PTHR43591:SF110">
    <property type="entry name" value="RHODANESE DOMAIN-CONTAINING PROTEIN"/>
    <property type="match status" value="1"/>
</dbReference>
<dbReference type="Gene3D" id="3.40.50.150">
    <property type="entry name" value="Vaccinia Virus protein VP39"/>
    <property type="match status" value="1"/>
</dbReference>
<protein>
    <submittedName>
        <fullName evidence="2">Methyltransferase domain-containing protein</fullName>
    </submittedName>
</protein>
<evidence type="ECO:0000313" key="2">
    <source>
        <dbReference type="EMBL" id="UJG43394.1"/>
    </source>
</evidence>
<dbReference type="Pfam" id="PF08241">
    <property type="entry name" value="Methyltransf_11"/>
    <property type="match status" value="1"/>
</dbReference>
<reference evidence="2" key="1">
    <citation type="journal article" date="2022" name="Nat. Microbiol.">
        <title>Unique mobile elements and scalable gene flow at the prokaryote-eukaryote boundary revealed by circularized Asgard archaea genomes.</title>
        <authorList>
            <person name="Wu F."/>
            <person name="Speth D.R."/>
            <person name="Philosof A."/>
            <person name="Cremiere A."/>
            <person name="Narayanan A."/>
            <person name="Barco R.A."/>
            <person name="Connon S.A."/>
            <person name="Amend J.P."/>
            <person name="Antoshechkin I.A."/>
            <person name="Orphan V.J."/>
        </authorList>
    </citation>
    <scope>NUCLEOTIDE SEQUENCE</scope>
    <source>
        <strain evidence="2">PR6</strain>
    </source>
</reference>
<keyword evidence="2" id="KW-0489">Methyltransferase</keyword>
<gene>
    <name evidence="2" type="ORF">K9W46_13610</name>
</gene>
<dbReference type="SUPFAM" id="SSF53335">
    <property type="entry name" value="S-adenosyl-L-methionine-dependent methyltransferases"/>
    <property type="match status" value="1"/>
</dbReference>
<evidence type="ECO:0000259" key="1">
    <source>
        <dbReference type="Pfam" id="PF08241"/>
    </source>
</evidence>
<dbReference type="EMBL" id="CP084167">
    <property type="protein sequence ID" value="UJG43394.1"/>
    <property type="molecule type" value="Genomic_DNA"/>
</dbReference>
<dbReference type="PANTHER" id="PTHR43591">
    <property type="entry name" value="METHYLTRANSFERASE"/>
    <property type="match status" value="1"/>
</dbReference>
<dbReference type="Proteomes" id="UP001200513">
    <property type="component" value="Chromosome"/>
</dbReference>
<dbReference type="GO" id="GO:0032259">
    <property type="term" value="P:methylation"/>
    <property type="evidence" value="ECO:0007669"/>
    <property type="project" value="UniProtKB-KW"/>
</dbReference>
<dbReference type="GO" id="GO:0008757">
    <property type="term" value="F:S-adenosylmethionine-dependent methyltransferase activity"/>
    <property type="evidence" value="ECO:0007669"/>
    <property type="project" value="InterPro"/>
</dbReference>
<dbReference type="CDD" id="cd02440">
    <property type="entry name" value="AdoMet_MTases"/>
    <property type="match status" value="1"/>
</dbReference>
<sequence length="182" mass="21327">MSKKKFKVRRSYDETAKIYDRRYLSIQEKKYFDIINHFQNFNNKLILDVGAGTGLFSKFLKKQNQIISCDISFNMLKEGIKNNDLIFTVVCDSDSLPIRRNSVEIITCFSVIQNVPEPLYTINQFNIILKKGGLVILTALTKLFSLEELYQLIDNNYEIIDCWKLPIEDNALIFQKPKKREK</sequence>
<keyword evidence="2" id="KW-0808">Transferase</keyword>
<feature type="domain" description="Methyltransferase type 11" evidence="1">
    <location>
        <begin position="47"/>
        <end position="137"/>
    </location>
</feature>
<dbReference type="InterPro" id="IPR013216">
    <property type="entry name" value="Methyltransf_11"/>
</dbReference>